<evidence type="ECO:0000313" key="10">
    <source>
        <dbReference type="Proteomes" id="UP000644441"/>
    </source>
</evidence>
<evidence type="ECO:0000256" key="3">
    <source>
        <dbReference type="ARBA" id="ARBA00022989"/>
    </source>
</evidence>
<name>A0ABS0AIT3_9GAMM</name>
<sequence>MSSADAQTKTGIEAVQAGGDAMLGMAAFGKTALVLVAMVGLILLCGWLLKRFGPGQTAAGQTLKVVASRAVGAKERVVVLELEDTWLVLGVGGGKVTKLHERPAPERPPAPEPAPTSQAVNPEDGFAGRFAQALKANLRGGPGKPR</sequence>
<reference evidence="9 10" key="1">
    <citation type="submission" date="2012-09" db="EMBL/GenBank/DDBJ databases">
        <title>Genome Sequence of alkane-degrading Bacterium Alcanivorax venustensis ISO4.</title>
        <authorList>
            <person name="Lai Q."/>
            <person name="Shao Z."/>
        </authorList>
    </citation>
    <scope>NUCLEOTIDE SEQUENCE [LARGE SCALE GENOMIC DNA]</scope>
    <source>
        <strain evidence="9 10">ISO4</strain>
    </source>
</reference>
<organism evidence="9 10">
    <name type="scientific">Alloalcanivorax venustensis ISO4</name>
    <dbReference type="NCBI Taxonomy" id="1177184"/>
    <lineage>
        <taxon>Bacteria</taxon>
        <taxon>Pseudomonadati</taxon>
        <taxon>Pseudomonadota</taxon>
        <taxon>Gammaproteobacteria</taxon>
        <taxon>Oceanospirillales</taxon>
        <taxon>Alcanivoracaceae</taxon>
        <taxon>Alloalcanivorax</taxon>
    </lineage>
</organism>
<keyword evidence="5 7" id="KW-0975">Bacterial flagellum</keyword>
<dbReference type="EMBL" id="ARXR01000028">
    <property type="protein sequence ID" value="MBF5054031.1"/>
    <property type="molecule type" value="Genomic_DNA"/>
</dbReference>
<proteinExistence type="inferred from homology"/>
<evidence type="ECO:0000256" key="2">
    <source>
        <dbReference type="ARBA" id="ARBA00022692"/>
    </source>
</evidence>
<evidence type="ECO:0000256" key="7">
    <source>
        <dbReference type="RuleBase" id="RU362064"/>
    </source>
</evidence>
<keyword evidence="3 7" id="KW-1133">Transmembrane helix</keyword>
<evidence type="ECO:0000313" key="9">
    <source>
        <dbReference type="EMBL" id="MBF5054031.1"/>
    </source>
</evidence>
<dbReference type="PANTHER" id="PTHR38766">
    <property type="entry name" value="FLAGELLAR PROTEIN FLIO"/>
    <property type="match status" value="1"/>
</dbReference>
<dbReference type="PANTHER" id="PTHR38766:SF1">
    <property type="entry name" value="FLAGELLAR PROTEIN FLIO"/>
    <property type="match status" value="1"/>
</dbReference>
<keyword evidence="4 7" id="KW-0472">Membrane</keyword>
<accession>A0ABS0AIT3</accession>
<comment type="similarity">
    <text evidence="6 7">Belongs to the FliO/MopB family.</text>
</comment>
<feature type="transmembrane region" description="Helical" evidence="7">
    <location>
        <begin position="32"/>
        <end position="49"/>
    </location>
</feature>
<evidence type="ECO:0000256" key="6">
    <source>
        <dbReference type="ARBA" id="ARBA00037937"/>
    </source>
</evidence>
<dbReference type="Proteomes" id="UP000644441">
    <property type="component" value="Unassembled WGS sequence"/>
</dbReference>
<keyword evidence="10" id="KW-1185">Reference proteome</keyword>
<dbReference type="InterPro" id="IPR022781">
    <property type="entry name" value="Flagellar_biosynth_FliO"/>
</dbReference>
<dbReference type="Pfam" id="PF04347">
    <property type="entry name" value="FliO"/>
    <property type="match status" value="1"/>
</dbReference>
<comment type="subcellular location">
    <subcellularLocation>
        <location evidence="7">Cell membrane</location>
    </subcellularLocation>
    <subcellularLocation>
        <location evidence="7">Bacterial flagellum basal body</location>
    </subcellularLocation>
</comment>
<comment type="caution">
    <text evidence="9">The sequence shown here is derived from an EMBL/GenBank/DDBJ whole genome shotgun (WGS) entry which is preliminary data.</text>
</comment>
<evidence type="ECO:0000256" key="1">
    <source>
        <dbReference type="ARBA" id="ARBA00022475"/>
    </source>
</evidence>
<gene>
    <name evidence="9" type="ORF">ISO4_02633</name>
</gene>
<evidence type="ECO:0000256" key="5">
    <source>
        <dbReference type="ARBA" id="ARBA00023143"/>
    </source>
</evidence>
<keyword evidence="1 7" id="KW-1003">Cell membrane</keyword>
<dbReference type="RefSeq" id="WP_194856556.1">
    <property type="nucleotide sequence ID" value="NZ_ARXR01000028.1"/>
</dbReference>
<dbReference type="InterPro" id="IPR052205">
    <property type="entry name" value="FliO/MopB"/>
</dbReference>
<dbReference type="NCBIfam" id="TIGR03500">
    <property type="entry name" value="FliO_TIGR"/>
    <property type="match status" value="1"/>
</dbReference>
<evidence type="ECO:0000256" key="4">
    <source>
        <dbReference type="ARBA" id="ARBA00023136"/>
    </source>
</evidence>
<protein>
    <recommendedName>
        <fullName evidence="7">Flagellar protein</fullName>
    </recommendedName>
</protein>
<feature type="region of interest" description="Disordered" evidence="8">
    <location>
        <begin position="97"/>
        <end position="123"/>
    </location>
</feature>
<keyword evidence="2 7" id="KW-0812">Transmembrane</keyword>
<evidence type="ECO:0000256" key="8">
    <source>
        <dbReference type="SAM" id="MobiDB-lite"/>
    </source>
</evidence>